<evidence type="ECO:0000313" key="3">
    <source>
        <dbReference type="Proteomes" id="UP000014854"/>
    </source>
</evidence>
<evidence type="ECO:0000313" key="2">
    <source>
        <dbReference type="EMBL" id="EPP24287.1"/>
    </source>
</evidence>
<dbReference type="EMBL" id="ASXS01000003">
    <property type="protein sequence ID" value="EPP24287.1"/>
    <property type="molecule type" value="Genomic_DNA"/>
</dbReference>
<comment type="caution">
    <text evidence="2">The sequence shown here is derived from an EMBL/GenBank/DDBJ whole genome shotgun (WGS) entry which is preliminary data.</text>
</comment>
<dbReference type="Proteomes" id="UP000014854">
    <property type="component" value="Unassembled WGS sequence"/>
</dbReference>
<gene>
    <name evidence="2" type="ORF">L910_3116</name>
</gene>
<organism evidence="2 3">
    <name type="scientific">Vibrio fluvialis PG41</name>
    <dbReference type="NCBI Taxonomy" id="1336752"/>
    <lineage>
        <taxon>Bacteria</taxon>
        <taxon>Pseudomonadati</taxon>
        <taxon>Pseudomonadota</taxon>
        <taxon>Gammaproteobacteria</taxon>
        <taxon>Vibrionales</taxon>
        <taxon>Vibrionaceae</taxon>
        <taxon>Vibrio</taxon>
    </lineage>
</organism>
<accession>S7I8P0</accession>
<feature type="region of interest" description="Disordered" evidence="1">
    <location>
        <begin position="26"/>
        <end position="45"/>
    </location>
</feature>
<dbReference type="AlphaFoldDB" id="S7I8P0"/>
<proteinExistence type="predicted"/>
<reference evidence="2 3" key="1">
    <citation type="journal article" date="2013" name="Gut Pathog.">
        <title>Evidence of a new metabolic capacity in an emerging diarrheal pathogen: lessons from the draft genomes of Vibrio fluvialis strains PG41 and I21563.</title>
        <authorList>
            <person name="Khatri I."/>
            <person name="Mahajan S."/>
            <person name="Dureja C."/>
            <person name="Subramanian S."/>
            <person name="Raychaudhuri S."/>
        </authorList>
    </citation>
    <scope>NUCLEOTIDE SEQUENCE [LARGE SCALE GENOMIC DNA]</scope>
    <source>
        <strain evidence="2 3">PG41</strain>
    </source>
</reference>
<evidence type="ECO:0000256" key="1">
    <source>
        <dbReference type="SAM" id="MobiDB-lite"/>
    </source>
</evidence>
<protein>
    <submittedName>
        <fullName evidence="2">Uncharacterized protein</fullName>
    </submittedName>
</protein>
<sequence length="45" mass="5401">MTLNEKTLTFIAIWVVSTQYIDNQNGERQHCARPRRTNHEDPFRL</sequence>
<name>S7I8P0_VIBFL</name>
<dbReference type="PATRIC" id="fig|1336752.4.peg.1165"/>